<dbReference type="AlphaFoldDB" id="A0A133NVE0"/>
<sequence>MQQQLPSCQRKLFSHELALAFLCSSMCIGSSMCIVQHYKVELRYGKCVYDR</sequence>
<name>A0A133NVE0_GARVA</name>
<protein>
    <submittedName>
        <fullName evidence="1">Uncharacterized protein</fullName>
    </submittedName>
</protein>
<organism evidence="1 2">
    <name type="scientific">Gardnerella vaginalis</name>
    <dbReference type="NCBI Taxonomy" id="2702"/>
    <lineage>
        <taxon>Bacteria</taxon>
        <taxon>Bacillati</taxon>
        <taxon>Actinomycetota</taxon>
        <taxon>Actinomycetes</taxon>
        <taxon>Bifidobacteriales</taxon>
        <taxon>Bifidobacteriaceae</taxon>
        <taxon>Gardnerella</taxon>
    </lineage>
</organism>
<dbReference type="EMBL" id="LRQB01000050">
    <property type="protein sequence ID" value="KXA20263.1"/>
    <property type="molecule type" value="Genomic_DNA"/>
</dbReference>
<reference evidence="1 2" key="1">
    <citation type="submission" date="2016-01" db="EMBL/GenBank/DDBJ databases">
        <authorList>
            <person name="Oliw E.H."/>
        </authorList>
    </citation>
    <scope>NUCLEOTIDE SEQUENCE [LARGE SCALE GENOMIC DNA]</scope>
    <source>
        <strain evidence="1 2">PSS_7772B</strain>
    </source>
</reference>
<evidence type="ECO:0000313" key="1">
    <source>
        <dbReference type="EMBL" id="KXA20263.1"/>
    </source>
</evidence>
<proteinExistence type="predicted"/>
<comment type="caution">
    <text evidence="1">The sequence shown here is derived from an EMBL/GenBank/DDBJ whole genome shotgun (WGS) entry which is preliminary data.</text>
</comment>
<dbReference type="Proteomes" id="UP000070687">
    <property type="component" value="Unassembled WGS sequence"/>
</dbReference>
<evidence type="ECO:0000313" key="2">
    <source>
        <dbReference type="Proteomes" id="UP000070687"/>
    </source>
</evidence>
<gene>
    <name evidence="1" type="ORF">HMPREF3208_00843</name>
</gene>
<accession>A0A133NVE0</accession>